<dbReference type="AlphaFoldDB" id="A0A7Y0HN07"/>
<comment type="caution">
    <text evidence="1">The sequence shown here is derived from an EMBL/GenBank/DDBJ whole genome shotgun (WGS) entry which is preliminary data.</text>
</comment>
<gene>
    <name evidence="1" type="ORF">HBE96_08325</name>
</gene>
<sequence>MFRYITDVSKLSHYIIKNFCNNFGVAVDATLGNGYDTDFLSNNFNKVYSFDIQLCAIEAYKKKSKGNTTLINDSHENFNIYINDEIDCLMYNLGFMPGGNKKLTTRAKSTMLSLKCGLNKLRKGGLITIAAYKEHAEGKEEEILLIDFVKRLPKNKYAVMLHSFVNRDVNAPILIVIEKK</sequence>
<organism evidence="1 2">
    <name type="scientific">Clostridium muellerianum</name>
    <dbReference type="NCBI Taxonomy" id="2716538"/>
    <lineage>
        <taxon>Bacteria</taxon>
        <taxon>Bacillati</taxon>
        <taxon>Bacillota</taxon>
        <taxon>Clostridia</taxon>
        <taxon>Eubacteriales</taxon>
        <taxon>Clostridiaceae</taxon>
        <taxon>Clostridium</taxon>
    </lineage>
</organism>
<accession>A0A7Y0HN07</accession>
<dbReference type="PANTHER" id="PTHR35276">
    <property type="entry name" value="S-ADENOSYL-L-METHIONINE-DEPENDENT METHYLTRANSFERASES SUPERFAMILY PROTEIN"/>
    <property type="match status" value="1"/>
</dbReference>
<evidence type="ECO:0000313" key="2">
    <source>
        <dbReference type="Proteomes" id="UP000537131"/>
    </source>
</evidence>
<dbReference type="GO" id="GO:0032259">
    <property type="term" value="P:methylation"/>
    <property type="evidence" value="ECO:0007669"/>
    <property type="project" value="UniProtKB-KW"/>
</dbReference>
<dbReference type="RefSeq" id="WP_169297300.1">
    <property type="nucleotide sequence ID" value="NZ_JABBNI010000014.1"/>
</dbReference>
<dbReference type="EMBL" id="JABBNI010000014">
    <property type="protein sequence ID" value="NMM62700.1"/>
    <property type="molecule type" value="Genomic_DNA"/>
</dbReference>
<keyword evidence="2" id="KW-1185">Reference proteome</keyword>
<dbReference type="PANTHER" id="PTHR35276:SF1">
    <property type="entry name" value="TRNA (MNM(5)S(2)U34)-METHYLTRANSFERASE, CHLOROPLASTIC"/>
    <property type="match status" value="1"/>
</dbReference>
<dbReference type="Pfam" id="PF06962">
    <property type="entry name" value="rRNA_methylase"/>
    <property type="match status" value="1"/>
</dbReference>
<dbReference type="Proteomes" id="UP000537131">
    <property type="component" value="Unassembled WGS sequence"/>
</dbReference>
<dbReference type="Gene3D" id="3.40.50.150">
    <property type="entry name" value="Vaccinia Virus protein VP39"/>
    <property type="match status" value="1"/>
</dbReference>
<name>A0A7Y0HN07_9CLOT</name>
<keyword evidence="1" id="KW-0489">Methyltransferase</keyword>
<dbReference type="GO" id="GO:0008168">
    <property type="term" value="F:methyltransferase activity"/>
    <property type="evidence" value="ECO:0007669"/>
    <property type="project" value="UniProtKB-KW"/>
</dbReference>
<protein>
    <submittedName>
        <fullName evidence="1">rRNA methylase</fullName>
    </submittedName>
</protein>
<keyword evidence="1" id="KW-0808">Transferase</keyword>
<reference evidence="1 2" key="2">
    <citation type="submission" date="2020-06" db="EMBL/GenBank/DDBJ databases">
        <title>Complete Genome Sequence of Clostridium muelleri sp. nov. P21T, an Acid-Alcohol Producing Acetogen Isolated from Old Hay.</title>
        <authorList>
            <person name="Duncan K.E."/>
            <person name="Tanner R.S."/>
        </authorList>
    </citation>
    <scope>NUCLEOTIDE SEQUENCE [LARGE SCALE GENOMIC DNA]</scope>
    <source>
        <strain evidence="1 2">P21</strain>
    </source>
</reference>
<dbReference type="InterPro" id="IPR010719">
    <property type="entry name" value="MnmM_MeTrfase"/>
</dbReference>
<proteinExistence type="predicted"/>
<evidence type="ECO:0000313" key="1">
    <source>
        <dbReference type="EMBL" id="NMM62700.1"/>
    </source>
</evidence>
<reference evidence="1 2" key="1">
    <citation type="submission" date="2020-04" db="EMBL/GenBank/DDBJ databases">
        <authorList>
            <person name="Doyle D.A."/>
        </authorList>
    </citation>
    <scope>NUCLEOTIDE SEQUENCE [LARGE SCALE GENOMIC DNA]</scope>
    <source>
        <strain evidence="1 2">P21</strain>
    </source>
</reference>
<dbReference type="InterPro" id="IPR029063">
    <property type="entry name" value="SAM-dependent_MTases_sf"/>
</dbReference>
<dbReference type="SUPFAM" id="SSF53335">
    <property type="entry name" value="S-adenosyl-L-methionine-dependent methyltransferases"/>
    <property type="match status" value="1"/>
</dbReference>